<dbReference type="Pfam" id="PF12462">
    <property type="entry name" value="Helicase_IV_N"/>
    <property type="match status" value="1"/>
</dbReference>
<evidence type="ECO:0000256" key="7">
    <source>
        <dbReference type="ARBA" id="ARBA00034808"/>
    </source>
</evidence>
<protein>
    <recommendedName>
        <fullName evidence="7">DNA 3'-5' helicase</fullName>
        <ecNumber evidence="7">5.6.2.4</ecNumber>
    </recommendedName>
</protein>
<dbReference type="Pfam" id="PF00580">
    <property type="entry name" value="UvrD-helicase"/>
    <property type="match status" value="1"/>
</dbReference>
<evidence type="ECO:0000256" key="9">
    <source>
        <dbReference type="PROSITE-ProRule" id="PRU00560"/>
    </source>
</evidence>
<dbReference type="PROSITE" id="PS51198">
    <property type="entry name" value="UVRD_HELICASE_ATP_BIND"/>
    <property type="match status" value="1"/>
</dbReference>
<gene>
    <name evidence="12" type="ORF">M5G11_13555</name>
</gene>
<feature type="region of interest" description="Disordered" evidence="10">
    <location>
        <begin position="913"/>
        <end position="938"/>
    </location>
</feature>
<reference evidence="12 13" key="1">
    <citation type="submission" date="2022-05" db="EMBL/GenBank/DDBJ databases">
        <title>Novel Pseudomonas spp. Isolated from a Rainbow Trout Aquaculture Facility.</title>
        <authorList>
            <person name="Testerman T."/>
            <person name="Graf J."/>
        </authorList>
    </citation>
    <scope>NUCLEOTIDE SEQUENCE [LARGE SCALE GENOMIC DNA]</scope>
    <source>
        <strain evidence="12 13">ID681</strain>
    </source>
</reference>
<feature type="binding site" evidence="9">
    <location>
        <begin position="215"/>
        <end position="222"/>
    </location>
    <ligand>
        <name>ATP</name>
        <dbReference type="ChEBI" id="CHEBI:30616"/>
    </ligand>
</feature>
<dbReference type="Pfam" id="PF13361">
    <property type="entry name" value="UvrD_C"/>
    <property type="match status" value="1"/>
</dbReference>
<evidence type="ECO:0000259" key="11">
    <source>
        <dbReference type="PROSITE" id="PS51198"/>
    </source>
</evidence>
<evidence type="ECO:0000256" key="6">
    <source>
        <dbReference type="ARBA" id="ARBA00034617"/>
    </source>
</evidence>
<evidence type="ECO:0000256" key="3">
    <source>
        <dbReference type="ARBA" id="ARBA00022806"/>
    </source>
</evidence>
<evidence type="ECO:0000256" key="4">
    <source>
        <dbReference type="ARBA" id="ARBA00022840"/>
    </source>
</evidence>
<dbReference type="PANTHER" id="PTHR11070:SF63">
    <property type="entry name" value="DNA HELICASE IV"/>
    <property type="match status" value="1"/>
</dbReference>
<keyword evidence="13" id="KW-1185">Reference proteome</keyword>
<accession>A0ABT5NTT2</accession>
<dbReference type="RefSeq" id="WP_273913957.1">
    <property type="nucleotide sequence ID" value="NZ_JAMDGX010000122.1"/>
</dbReference>
<evidence type="ECO:0000256" key="1">
    <source>
        <dbReference type="ARBA" id="ARBA00022741"/>
    </source>
</evidence>
<dbReference type="InterPro" id="IPR014017">
    <property type="entry name" value="DNA_helicase_UvrD-like_C"/>
</dbReference>
<evidence type="ECO:0000256" key="2">
    <source>
        <dbReference type="ARBA" id="ARBA00022801"/>
    </source>
</evidence>
<proteinExistence type="predicted"/>
<keyword evidence="5" id="KW-0413">Isomerase</keyword>
<dbReference type="InterPro" id="IPR000212">
    <property type="entry name" value="DNA_helicase_UvrD/REP"/>
</dbReference>
<dbReference type="EMBL" id="JAMDGY010000031">
    <property type="protein sequence ID" value="MDD0991566.1"/>
    <property type="molecule type" value="Genomic_DNA"/>
</dbReference>
<dbReference type="EC" id="5.6.2.4" evidence="7"/>
<dbReference type="InterPro" id="IPR027417">
    <property type="entry name" value="P-loop_NTPase"/>
</dbReference>
<dbReference type="Pfam" id="PF01396">
    <property type="entry name" value="Zn_ribbon_Top1"/>
    <property type="match status" value="1"/>
</dbReference>
<dbReference type="Proteomes" id="UP001148203">
    <property type="component" value="Unassembled WGS sequence"/>
</dbReference>
<keyword evidence="1 9" id="KW-0547">Nucleotide-binding</keyword>
<dbReference type="Gene3D" id="3.40.50.300">
    <property type="entry name" value="P-loop containing nucleotide triphosphate hydrolases"/>
    <property type="match status" value="3"/>
</dbReference>
<keyword evidence="3 9" id="KW-0347">Helicase</keyword>
<organism evidence="12 13">
    <name type="scientific">Pseudomonas fontis</name>
    <dbReference type="NCBI Taxonomy" id="2942633"/>
    <lineage>
        <taxon>Bacteria</taxon>
        <taxon>Pseudomonadati</taxon>
        <taxon>Pseudomonadota</taxon>
        <taxon>Gammaproteobacteria</taxon>
        <taxon>Pseudomonadales</taxon>
        <taxon>Pseudomonadaceae</taxon>
        <taxon>Pseudomonas</taxon>
    </lineage>
</organism>
<evidence type="ECO:0000256" key="5">
    <source>
        <dbReference type="ARBA" id="ARBA00023235"/>
    </source>
</evidence>
<dbReference type="Gene3D" id="3.30.65.10">
    <property type="entry name" value="Bacterial Topoisomerase I, domain 1"/>
    <property type="match status" value="1"/>
</dbReference>
<dbReference type="PANTHER" id="PTHR11070">
    <property type="entry name" value="UVRD / RECB / PCRA DNA HELICASE FAMILY MEMBER"/>
    <property type="match status" value="1"/>
</dbReference>
<sequence>MLTRSAKWRLLVESDRLVVAVGERQYHIAPETLASFEIKRRLLWSELVWPANAGVRFGGLSNLRAPALHRAVDDLLKRFRCQRFDSYYAKLSQWLADVDHALATADQKHRWFTHENQQALLGSKPTLELSVVALRELLETPEVRAHLKNGYAQAELDIERWTSDWAGAWEQRNKLHTERELRDCRELFDKVESKPLTDEQAEAVVCFDNRVQVVASAGSGKTSTMVAKAIYAMQRGIVSPKSIVMLAYNKDAAAELQARANASLERLGKPSVEIAAMTFHSLGLKIIGSATGSTPHVPAWARKERLALAKLAEIVDDLKDKSPAFRTRWDIFRLVFGRHLPLSRNDTLFDTTNSEGEGKLVTLKGEEVASQEECIIANWLFYNGVEYQYEREYEHPTATAEHRQYFPDFFYPGLNLYHEHFALDAEGHPPEQFKKYLDGVAWKRQIHKQKGTHLIETLSHQVRSGEAFTHLAKELTDRGIKLDPNPDRPIPFNGLEPIKQADLLGLIRTFINHFKSNCYTEQELKARLAEMDSGAFKYRFNMFVDLLIPVVKEWNKALAAENGIDFEDMINKAAEYLEAGHRSPYDLVMADEYQDASRARARLCKALVRQPNRFLFAVGDDWQSINRFAGADVSVMTGFKPWYGHGQVLRLETTFRCPQAICDVSSRFVSKNPAQFKKNVNSVTAPIGPAFQAIQVEHRNKVAQAVDKYVERLYQQICEGKVPLRRGGKVNVFVLGRYKLDAKFLSHDWQQRFGDRMAFRFKTVHTSKGDEADYVILPGMVMRGFPSVKVDDPLFSMVMPQGDTFPSSEERRLFYVALTRARRSVAMFTVAGRRSSFLQELIDEGVVAPCDDNGRAITQPAAVERKSDSAAAGSAAAQAPAKARGPVCPGCKVGELIWRRGPYGEFQSCSTYPRCKYKPPKKTPFKASVPSSGRKPMK</sequence>
<evidence type="ECO:0000313" key="13">
    <source>
        <dbReference type="Proteomes" id="UP001148203"/>
    </source>
</evidence>
<dbReference type="InterPro" id="IPR013498">
    <property type="entry name" value="Topo_IA_Znf"/>
</dbReference>
<name>A0ABT5NTT2_9PSED</name>
<evidence type="ECO:0000256" key="8">
    <source>
        <dbReference type="ARBA" id="ARBA00048988"/>
    </source>
</evidence>
<evidence type="ECO:0000256" key="10">
    <source>
        <dbReference type="SAM" id="MobiDB-lite"/>
    </source>
</evidence>
<evidence type="ECO:0000313" key="12">
    <source>
        <dbReference type="EMBL" id="MDD0991566.1"/>
    </source>
</evidence>
<comment type="caution">
    <text evidence="12">The sequence shown here is derived from an EMBL/GenBank/DDBJ whole genome shotgun (WGS) entry which is preliminary data.</text>
</comment>
<keyword evidence="4 9" id="KW-0067">ATP-binding</keyword>
<feature type="domain" description="UvrD-like helicase ATP-binding" evidence="11">
    <location>
        <begin position="194"/>
        <end position="658"/>
    </location>
</feature>
<comment type="catalytic activity">
    <reaction evidence="8">
        <text>ATP + H2O = ADP + phosphate + H(+)</text>
        <dbReference type="Rhea" id="RHEA:13065"/>
        <dbReference type="ChEBI" id="CHEBI:15377"/>
        <dbReference type="ChEBI" id="CHEBI:15378"/>
        <dbReference type="ChEBI" id="CHEBI:30616"/>
        <dbReference type="ChEBI" id="CHEBI:43474"/>
        <dbReference type="ChEBI" id="CHEBI:456216"/>
        <dbReference type="EC" id="5.6.2.4"/>
    </reaction>
</comment>
<comment type="catalytic activity">
    <reaction evidence="6">
        <text>Couples ATP hydrolysis with the unwinding of duplex DNA by translocating in the 3'-5' direction.</text>
        <dbReference type="EC" id="5.6.2.4"/>
    </reaction>
</comment>
<keyword evidence="2 9" id="KW-0378">Hydrolase</keyword>
<feature type="compositionally biased region" description="Basic residues" evidence="10">
    <location>
        <begin position="915"/>
        <end position="924"/>
    </location>
</feature>
<dbReference type="SUPFAM" id="SSF52540">
    <property type="entry name" value="P-loop containing nucleoside triphosphate hydrolases"/>
    <property type="match status" value="1"/>
</dbReference>
<dbReference type="InterPro" id="IPR022161">
    <property type="entry name" value="Helicase_IV_N"/>
</dbReference>
<dbReference type="InterPro" id="IPR014016">
    <property type="entry name" value="UvrD-like_ATP-bd"/>
</dbReference>